<dbReference type="PANTHER" id="PTHR34034:SF2">
    <property type="entry name" value="PROTEIN FAM180A"/>
    <property type="match status" value="1"/>
</dbReference>
<protein>
    <submittedName>
        <fullName evidence="1">Family with sequence similarity 180 member A</fullName>
    </submittedName>
</protein>
<dbReference type="Pfam" id="PF15173">
    <property type="entry name" value="FAM180"/>
    <property type="match status" value="1"/>
</dbReference>
<name>A0A670JDA2_PODMU</name>
<reference evidence="1" key="2">
    <citation type="submission" date="2025-08" db="UniProtKB">
        <authorList>
            <consortium name="Ensembl"/>
        </authorList>
    </citation>
    <scope>IDENTIFICATION</scope>
</reference>
<dbReference type="AlphaFoldDB" id="A0A670JDA2"/>
<gene>
    <name evidence="1" type="primary">FAM180A</name>
</gene>
<dbReference type="GeneTree" id="ENSGT00940000154479"/>
<reference evidence="1 2" key="1">
    <citation type="journal article" date="2019" name="Proc. Natl. Acad. Sci. U.S.A.">
        <title>Regulatory changes in pterin and carotenoid genes underlie balanced color polymorphisms in the wall lizard.</title>
        <authorList>
            <person name="Andrade P."/>
            <person name="Pinho C."/>
            <person name="Perez I de Lanuza G."/>
            <person name="Afonso S."/>
            <person name="Brejcha J."/>
            <person name="Rubin C.J."/>
            <person name="Wallerman O."/>
            <person name="Pereira P."/>
            <person name="Sabatino S.J."/>
            <person name="Bellati A."/>
            <person name="Pellitteri-Rosa D."/>
            <person name="Bosakova Z."/>
            <person name="Bunikis I."/>
            <person name="Carretero M.A."/>
            <person name="Feiner N."/>
            <person name="Marsik P."/>
            <person name="Pauperio F."/>
            <person name="Salvi D."/>
            <person name="Soler L."/>
            <person name="While G.M."/>
            <person name="Uller T."/>
            <person name="Font E."/>
            <person name="Andersson L."/>
            <person name="Carneiro M."/>
        </authorList>
    </citation>
    <scope>NUCLEOTIDE SEQUENCE</scope>
</reference>
<sequence>MMCLFLTMSYCVLCGKGDRRRLFSAVGFLRTKRDTVPISLSQVFSLGRDRFRIWNFLTAGEVGVDGHQCLLREEVSSFNYALCEEDKASITRAQGKDLWGTRFLIPRLDQIYISGYHKPKALLPVYLAIRKTALPAMLFPSAQRVKRSSAALLNPVLQKSQDDVDLLFELLLSELQINDDLKISVKDEELASMRKATAFDTLCNDVIPKSITDIRRLNARLLGHPGVLKKEDFERTVLTMVYTAYRAAQSQGHQKDTWAESFVGLYKALKHDLTFSTSQTSSSQRTL</sequence>
<dbReference type="PANTHER" id="PTHR34034">
    <property type="entry name" value="PROTEIN FAM180A-RELATED"/>
    <property type="match status" value="1"/>
</dbReference>
<dbReference type="Ensembl" id="ENSPMRT00000022410.1">
    <property type="protein sequence ID" value="ENSPMRP00000021107.1"/>
    <property type="gene ID" value="ENSPMRG00000013716.1"/>
</dbReference>
<accession>A0A670JDA2</accession>
<proteinExistence type="predicted"/>
<evidence type="ECO:0000313" key="2">
    <source>
        <dbReference type="Proteomes" id="UP000472272"/>
    </source>
</evidence>
<dbReference type="InterPro" id="IPR029170">
    <property type="entry name" value="FAM180"/>
</dbReference>
<reference evidence="1" key="3">
    <citation type="submission" date="2025-09" db="UniProtKB">
        <authorList>
            <consortium name="Ensembl"/>
        </authorList>
    </citation>
    <scope>IDENTIFICATION</scope>
</reference>
<keyword evidence="2" id="KW-1185">Reference proteome</keyword>
<evidence type="ECO:0000313" key="1">
    <source>
        <dbReference type="Ensembl" id="ENSPMRP00000021107.1"/>
    </source>
</evidence>
<dbReference type="Proteomes" id="UP000472272">
    <property type="component" value="Chromosome 10"/>
</dbReference>
<organism evidence="1 2">
    <name type="scientific">Podarcis muralis</name>
    <name type="common">Wall lizard</name>
    <name type="synonym">Lacerta muralis</name>
    <dbReference type="NCBI Taxonomy" id="64176"/>
    <lineage>
        <taxon>Eukaryota</taxon>
        <taxon>Metazoa</taxon>
        <taxon>Chordata</taxon>
        <taxon>Craniata</taxon>
        <taxon>Vertebrata</taxon>
        <taxon>Euteleostomi</taxon>
        <taxon>Lepidosauria</taxon>
        <taxon>Squamata</taxon>
        <taxon>Bifurcata</taxon>
        <taxon>Unidentata</taxon>
        <taxon>Episquamata</taxon>
        <taxon>Laterata</taxon>
        <taxon>Lacertibaenia</taxon>
        <taxon>Lacertidae</taxon>
        <taxon>Podarcis</taxon>
    </lineage>
</organism>